<sequence length="39" mass="4205">MSDTNTTTTSTSVQDAVEYQQPKSLYKGKGKARAVEPGE</sequence>
<evidence type="ECO:0000313" key="2">
    <source>
        <dbReference type="EMBL" id="CDI52456.1"/>
    </source>
</evidence>
<dbReference type="EMBL" id="HG529541">
    <property type="protein sequence ID" value="CDI52456.1"/>
    <property type="molecule type" value="Genomic_DNA"/>
</dbReference>
<protein>
    <submittedName>
        <fullName evidence="2">Uncharacterized protein</fullName>
    </submittedName>
</protein>
<organism evidence="2">
    <name type="scientific">Melanopsichium pennsylvanicum 4</name>
    <dbReference type="NCBI Taxonomy" id="1398559"/>
    <lineage>
        <taxon>Eukaryota</taxon>
        <taxon>Fungi</taxon>
        <taxon>Dikarya</taxon>
        <taxon>Basidiomycota</taxon>
        <taxon>Ustilaginomycotina</taxon>
        <taxon>Ustilaginomycetes</taxon>
        <taxon>Ustilaginales</taxon>
        <taxon>Ustilaginaceae</taxon>
        <taxon>Melanopsichium</taxon>
    </lineage>
</organism>
<accession>A0A077R0Q4</accession>
<name>A0A077R0Q4_9BASI</name>
<proteinExistence type="predicted"/>
<feature type="compositionally biased region" description="Low complexity" evidence="1">
    <location>
        <begin position="1"/>
        <end position="12"/>
    </location>
</feature>
<feature type="region of interest" description="Disordered" evidence="1">
    <location>
        <begin position="1"/>
        <end position="39"/>
    </location>
</feature>
<evidence type="ECO:0000256" key="1">
    <source>
        <dbReference type="SAM" id="MobiDB-lite"/>
    </source>
</evidence>
<dbReference type="AlphaFoldDB" id="A0A077R0Q4"/>
<reference evidence="2" key="1">
    <citation type="journal article" date="2014" name="Genome Biol. Evol.">
        <title>Gene Loss Rather Than Gene Gain Is Associated with a Host Jump from Monocots to Dicots in the Smut Fungus Melanopsichium pennsylvanicum.</title>
        <authorList>
            <person name="Sharma R."/>
            <person name="Mishra B."/>
            <person name="Runge F."/>
            <person name="Thines M."/>
        </authorList>
    </citation>
    <scope>NUCLEOTIDE SEQUENCE</scope>
    <source>
        <strain evidence="2">4</strain>
    </source>
</reference>